<evidence type="ECO:0000256" key="1">
    <source>
        <dbReference type="ARBA" id="ARBA00022598"/>
    </source>
</evidence>
<dbReference type="InterPro" id="IPR003142">
    <property type="entry name" value="BPL_C"/>
</dbReference>
<protein>
    <submittedName>
        <fullName evidence="5">Biotin--[acetyl-CoA-carboxylase] ligase</fullName>
        <ecNumber evidence="5">6.3.4.15</ecNumber>
    </submittedName>
</protein>
<keyword evidence="3" id="KW-0067">ATP-binding</keyword>
<dbReference type="Pfam" id="PF08279">
    <property type="entry name" value="HTH_11"/>
    <property type="match status" value="1"/>
</dbReference>
<dbReference type="EMBL" id="RKLV01000006">
    <property type="protein sequence ID" value="MCX2819210.1"/>
    <property type="molecule type" value="Genomic_DNA"/>
</dbReference>
<keyword evidence="1 5" id="KW-0436">Ligase</keyword>
<dbReference type="Gene3D" id="2.30.30.100">
    <property type="match status" value="1"/>
</dbReference>
<dbReference type="InterPro" id="IPR004408">
    <property type="entry name" value="Biotin_CoA_COase_ligase"/>
</dbReference>
<evidence type="ECO:0000256" key="2">
    <source>
        <dbReference type="ARBA" id="ARBA00022741"/>
    </source>
</evidence>
<dbReference type="InterPro" id="IPR036388">
    <property type="entry name" value="WH-like_DNA-bd_sf"/>
</dbReference>
<dbReference type="InterPro" id="IPR008988">
    <property type="entry name" value="Transcriptional_repressor_C"/>
</dbReference>
<dbReference type="CDD" id="cd00090">
    <property type="entry name" value="HTH_ARSR"/>
    <property type="match status" value="1"/>
</dbReference>
<dbReference type="NCBIfam" id="TIGR00121">
    <property type="entry name" value="birA_ligase"/>
    <property type="match status" value="1"/>
</dbReference>
<dbReference type="InterPro" id="IPR004143">
    <property type="entry name" value="BPL_LPL_catalytic"/>
</dbReference>
<evidence type="ECO:0000256" key="3">
    <source>
        <dbReference type="ARBA" id="ARBA00022840"/>
    </source>
</evidence>
<dbReference type="Pfam" id="PF02237">
    <property type="entry name" value="BPL_C"/>
    <property type="match status" value="1"/>
</dbReference>
<dbReference type="InterPro" id="IPR011991">
    <property type="entry name" value="ArsR-like_HTH"/>
</dbReference>
<dbReference type="HAMAP" id="MF_00978">
    <property type="entry name" value="Bifunct_BirA"/>
    <property type="match status" value="1"/>
</dbReference>
<reference evidence="5" key="1">
    <citation type="submission" date="2022-09" db="EMBL/GenBank/DDBJ databases">
        <title>Haloadaptaus new haloarchaeum isolated from saline soil.</title>
        <authorList>
            <person name="Duran-Viseras A."/>
            <person name="Sanchez-Porro C."/>
            <person name="Ventosa A."/>
        </authorList>
    </citation>
    <scope>NUCLEOTIDE SEQUENCE</scope>
    <source>
        <strain evidence="5">F3-133</strain>
    </source>
</reference>
<evidence type="ECO:0000259" key="4">
    <source>
        <dbReference type="PROSITE" id="PS51733"/>
    </source>
</evidence>
<name>A0A9Q4C3I6_9EURY</name>
<evidence type="ECO:0000313" key="5">
    <source>
        <dbReference type="EMBL" id="MCX2819210.1"/>
    </source>
</evidence>
<dbReference type="InterPro" id="IPR030855">
    <property type="entry name" value="Bifunct_BirA"/>
</dbReference>
<dbReference type="Gene3D" id="3.30.930.10">
    <property type="entry name" value="Bira Bifunctional Protein, Domain 2"/>
    <property type="match status" value="1"/>
</dbReference>
<dbReference type="RefSeq" id="WP_266087280.1">
    <property type="nucleotide sequence ID" value="NZ_RKLV01000006.1"/>
</dbReference>
<dbReference type="InterPro" id="IPR013196">
    <property type="entry name" value="HTH_11"/>
</dbReference>
<comment type="caution">
    <text evidence="5">The sequence shown here is derived from an EMBL/GenBank/DDBJ whole genome shotgun (WGS) entry which is preliminary data.</text>
</comment>
<accession>A0A9Q4C3I6</accession>
<dbReference type="PANTHER" id="PTHR12835:SF5">
    <property type="entry name" value="BIOTIN--PROTEIN LIGASE"/>
    <property type="match status" value="1"/>
</dbReference>
<feature type="domain" description="BPL/LPL catalytic" evidence="4">
    <location>
        <begin position="78"/>
        <end position="250"/>
    </location>
</feature>
<dbReference type="SUPFAM" id="SSF55681">
    <property type="entry name" value="Class II aaRS and biotin synthetases"/>
    <property type="match status" value="1"/>
</dbReference>
<dbReference type="EC" id="6.3.4.15" evidence="5"/>
<dbReference type="PANTHER" id="PTHR12835">
    <property type="entry name" value="BIOTIN PROTEIN LIGASE"/>
    <property type="match status" value="1"/>
</dbReference>
<dbReference type="GO" id="GO:0004077">
    <property type="term" value="F:biotin--[biotin carboxyl-carrier protein] ligase activity"/>
    <property type="evidence" value="ECO:0007669"/>
    <property type="project" value="UniProtKB-EC"/>
</dbReference>
<dbReference type="Proteomes" id="UP001149411">
    <property type="component" value="Unassembled WGS sequence"/>
</dbReference>
<dbReference type="InterPro" id="IPR045864">
    <property type="entry name" value="aa-tRNA-synth_II/BPL/LPL"/>
</dbReference>
<evidence type="ECO:0000313" key="6">
    <source>
        <dbReference type="Proteomes" id="UP001149411"/>
    </source>
</evidence>
<gene>
    <name evidence="5" type="ORF">EGH25_07570</name>
</gene>
<keyword evidence="6" id="KW-1185">Reference proteome</keyword>
<dbReference type="SUPFAM" id="SSF46785">
    <property type="entry name" value="Winged helix' DNA-binding domain"/>
    <property type="match status" value="1"/>
</dbReference>
<dbReference type="Pfam" id="PF03099">
    <property type="entry name" value="BPL_LplA_LipB"/>
    <property type="match status" value="1"/>
</dbReference>
<sequence length="309" mass="33105">MDARDVLDALADGDVVSGEALADEFGVSRNAVWKHVETLRDEGFGVESTPDGYRLDEVPEYGGLAVSYRLGGRTRYVGHGIEYHDTVESTNSVAVERAREDVNEGYVVLANEQTGGRGRRRRDWSSPSGGIWTSVVLRPELAPRDASLVTLAASVAVARAVEKTGVDATIKWPNDILVDERKLCGILVEMEADAERVAHAVVGIGLNANSVPDVPDASPTSLAEHVGEVDRASVTADVLAELEKAYETGADIVDDWRERTSTLGRRVRVETPNETVEGTAEGVDGTGALRISTDGGERVVTAGDCVHLR</sequence>
<dbReference type="GO" id="GO:0006355">
    <property type="term" value="P:regulation of DNA-templated transcription"/>
    <property type="evidence" value="ECO:0007669"/>
    <property type="project" value="InterPro"/>
</dbReference>
<dbReference type="InterPro" id="IPR036390">
    <property type="entry name" value="WH_DNA-bd_sf"/>
</dbReference>
<dbReference type="CDD" id="cd16442">
    <property type="entry name" value="BPL"/>
    <property type="match status" value="1"/>
</dbReference>
<dbReference type="GO" id="GO:0005524">
    <property type="term" value="F:ATP binding"/>
    <property type="evidence" value="ECO:0007669"/>
    <property type="project" value="UniProtKB-KW"/>
</dbReference>
<dbReference type="GO" id="GO:0005737">
    <property type="term" value="C:cytoplasm"/>
    <property type="evidence" value="ECO:0007669"/>
    <property type="project" value="TreeGrafter"/>
</dbReference>
<organism evidence="5 6">
    <name type="scientific">Halorutilus salinus</name>
    <dbReference type="NCBI Taxonomy" id="2487751"/>
    <lineage>
        <taxon>Archaea</taxon>
        <taxon>Methanobacteriati</taxon>
        <taxon>Methanobacteriota</taxon>
        <taxon>Stenosarchaea group</taxon>
        <taxon>Halobacteria</taxon>
        <taxon>Halorutilales</taxon>
        <taxon>Halorutilaceae</taxon>
        <taxon>Halorutilus</taxon>
    </lineage>
</organism>
<keyword evidence="2" id="KW-0547">Nucleotide-binding</keyword>
<dbReference type="AlphaFoldDB" id="A0A9Q4C3I6"/>
<dbReference type="Gene3D" id="1.10.10.10">
    <property type="entry name" value="Winged helix-like DNA-binding domain superfamily/Winged helix DNA-binding domain"/>
    <property type="match status" value="1"/>
</dbReference>
<dbReference type="SUPFAM" id="SSF50037">
    <property type="entry name" value="C-terminal domain of transcriptional repressors"/>
    <property type="match status" value="1"/>
</dbReference>
<dbReference type="PROSITE" id="PS51733">
    <property type="entry name" value="BPL_LPL_CATALYTIC"/>
    <property type="match status" value="1"/>
</dbReference>
<proteinExistence type="inferred from homology"/>